<dbReference type="Proteomes" id="UP000322188">
    <property type="component" value="Unassembled WGS sequence"/>
</dbReference>
<feature type="domain" description="Glycosyltransferase 2-like" evidence="1">
    <location>
        <begin position="5"/>
        <end position="115"/>
    </location>
</feature>
<dbReference type="InterPro" id="IPR001173">
    <property type="entry name" value="Glyco_trans_2-like"/>
</dbReference>
<dbReference type="PANTHER" id="PTHR22916">
    <property type="entry name" value="GLYCOSYLTRANSFERASE"/>
    <property type="match status" value="1"/>
</dbReference>
<dbReference type="PANTHER" id="PTHR22916:SF3">
    <property type="entry name" value="UDP-GLCNAC:BETAGAL BETA-1,3-N-ACETYLGLUCOSAMINYLTRANSFERASE-LIKE PROTEIN 1"/>
    <property type="match status" value="1"/>
</dbReference>
<evidence type="ECO:0000259" key="1">
    <source>
        <dbReference type="Pfam" id="PF00535"/>
    </source>
</evidence>
<evidence type="ECO:0000313" key="2">
    <source>
        <dbReference type="EMBL" id="TXJ60699.1"/>
    </source>
</evidence>
<accession>A0A5C8GG16</accession>
<dbReference type="SUPFAM" id="SSF53448">
    <property type="entry name" value="Nucleotide-diphospho-sugar transferases"/>
    <property type="match status" value="1"/>
</dbReference>
<dbReference type="RefSeq" id="WP_147560339.1">
    <property type="nucleotide sequence ID" value="NZ_SAYK01000004.1"/>
</dbReference>
<reference evidence="2 3" key="1">
    <citation type="journal article" date="1992" name="Lakartidningen">
        <title>[Penicillin V and not amoxicillin is the first choice preparation in acute otitis].</title>
        <authorList>
            <person name="Kamme C."/>
            <person name="Lundgren K."/>
            <person name="Prellner K."/>
        </authorList>
    </citation>
    <scope>NUCLEOTIDE SEQUENCE [LARGE SCALE GENOMIC DNA]</scope>
    <source>
        <strain evidence="2 3">PC2022III</strain>
    </source>
</reference>
<dbReference type="CDD" id="cd00761">
    <property type="entry name" value="Glyco_tranf_GTA_type"/>
    <property type="match status" value="1"/>
</dbReference>
<dbReference type="GeneID" id="61066802"/>
<name>A0A5C8GG16_9SPIR</name>
<dbReference type="Pfam" id="PF00535">
    <property type="entry name" value="Glycos_transf_2"/>
    <property type="match status" value="1"/>
</dbReference>
<dbReference type="EMBL" id="SAYK01000004">
    <property type="protein sequence ID" value="TXJ60699.1"/>
    <property type="molecule type" value="Genomic_DNA"/>
</dbReference>
<keyword evidence="2" id="KW-0808">Transferase</keyword>
<protein>
    <submittedName>
        <fullName evidence="2">Glycosyltransferase family 2 protein</fullName>
    </submittedName>
</protein>
<comment type="caution">
    <text evidence="2">The sequence shown here is derived from an EMBL/GenBank/DDBJ whole genome shotgun (WGS) entry which is preliminary data.</text>
</comment>
<dbReference type="GO" id="GO:0016758">
    <property type="term" value="F:hexosyltransferase activity"/>
    <property type="evidence" value="ECO:0007669"/>
    <property type="project" value="UniProtKB-ARBA"/>
</dbReference>
<gene>
    <name evidence="2" type="ORF">EPJ74_05700</name>
</gene>
<dbReference type="InterPro" id="IPR029044">
    <property type="entry name" value="Nucleotide-diphossugar_trans"/>
</dbReference>
<organism evidence="2 3">
    <name type="scientific">Brachyspira aalborgi</name>
    <dbReference type="NCBI Taxonomy" id="29522"/>
    <lineage>
        <taxon>Bacteria</taxon>
        <taxon>Pseudomonadati</taxon>
        <taxon>Spirochaetota</taxon>
        <taxon>Spirochaetia</taxon>
        <taxon>Brachyspirales</taxon>
        <taxon>Brachyspiraceae</taxon>
        <taxon>Brachyspira</taxon>
    </lineage>
</organism>
<sequence>MPLISIIVPVYNTEKYLRRCLDSLVNQTFNDIEIIIVNDASQGNCKEIIEEYQKKDNRIKYIEHSENKSLLQARKTGNIASTGKYIMYVDSDDELDINTCKELHKIVYKRDYDVIFFYKSIFRIRCRRFRIMVII</sequence>
<dbReference type="AlphaFoldDB" id="A0A5C8GG16"/>
<proteinExistence type="predicted"/>
<evidence type="ECO:0000313" key="3">
    <source>
        <dbReference type="Proteomes" id="UP000322188"/>
    </source>
</evidence>
<dbReference type="Gene3D" id="3.90.550.10">
    <property type="entry name" value="Spore Coat Polysaccharide Biosynthesis Protein SpsA, Chain A"/>
    <property type="match status" value="1"/>
</dbReference>